<evidence type="ECO:0000313" key="1">
    <source>
        <dbReference type="EMBL" id="GGG78983.1"/>
    </source>
</evidence>
<dbReference type="AlphaFoldDB" id="A0A917HHG1"/>
<sequence>MSRLAAINRANRIRFVIGGFFPYAYIPDIAPLPPDVYGYLPPPPPGYAMGYYDGYVVVYDPVTYYIANVIDLLQ</sequence>
<protein>
    <recommendedName>
        <fullName evidence="3">Nickel/cobalt transporter regulator</fullName>
    </recommendedName>
</protein>
<reference evidence="1" key="1">
    <citation type="journal article" date="2014" name="Int. J. Syst. Evol. Microbiol.">
        <title>Complete genome sequence of Corynebacterium casei LMG S-19264T (=DSM 44701T), isolated from a smear-ripened cheese.</title>
        <authorList>
            <consortium name="US DOE Joint Genome Institute (JGI-PGF)"/>
            <person name="Walter F."/>
            <person name="Albersmeier A."/>
            <person name="Kalinowski J."/>
            <person name="Ruckert C."/>
        </authorList>
    </citation>
    <scope>NUCLEOTIDE SEQUENCE</scope>
    <source>
        <strain evidence="1">CGMCC 1.12997</strain>
    </source>
</reference>
<organism evidence="1 2">
    <name type="scientific">Edaphobacter dinghuensis</name>
    <dbReference type="NCBI Taxonomy" id="1560005"/>
    <lineage>
        <taxon>Bacteria</taxon>
        <taxon>Pseudomonadati</taxon>
        <taxon>Acidobacteriota</taxon>
        <taxon>Terriglobia</taxon>
        <taxon>Terriglobales</taxon>
        <taxon>Acidobacteriaceae</taxon>
        <taxon>Edaphobacter</taxon>
    </lineage>
</organism>
<dbReference type="Gene3D" id="3.10.450.160">
    <property type="entry name" value="inner membrane protein cigr"/>
    <property type="match status" value="1"/>
</dbReference>
<evidence type="ECO:0008006" key="3">
    <source>
        <dbReference type="Google" id="ProtNLM"/>
    </source>
</evidence>
<dbReference type="RefSeq" id="WP_188554228.1">
    <property type="nucleotide sequence ID" value="NZ_BMGT01000002.1"/>
</dbReference>
<gene>
    <name evidence="1" type="ORF">GCM10011585_22790</name>
</gene>
<evidence type="ECO:0000313" key="2">
    <source>
        <dbReference type="Proteomes" id="UP000647241"/>
    </source>
</evidence>
<reference evidence="1" key="2">
    <citation type="submission" date="2020-09" db="EMBL/GenBank/DDBJ databases">
        <authorList>
            <person name="Sun Q."/>
            <person name="Zhou Y."/>
        </authorList>
    </citation>
    <scope>NUCLEOTIDE SEQUENCE</scope>
    <source>
        <strain evidence="1">CGMCC 1.12997</strain>
    </source>
</reference>
<keyword evidence="2" id="KW-1185">Reference proteome</keyword>
<accession>A0A917HHG1</accession>
<dbReference type="EMBL" id="BMGT01000002">
    <property type="protein sequence ID" value="GGG78983.1"/>
    <property type="molecule type" value="Genomic_DNA"/>
</dbReference>
<dbReference type="Proteomes" id="UP000647241">
    <property type="component" value="Unassembled WGS sequence"/>
</dbReference>
<name>A0A917HHG1_9BACT</name>
<comment type="caution">
    <text evidence="1">The sequence shown here is derived from an EMBL/GenBank/DDBJ whole genome shotgun (WGS) entry which is preliminary data.</text>
</comment>
<proteinExistence type="predicted"/>